<accession>A0A392R4L6</accession>
<keyword evidence="2" id="KW-1185">Reference proteome</keyword>
<comment type="caution">
    <text evidence="1">The sequence shown here is derived from an EMBL/GenBank/DDBJ whole genome shotgun (WGS) entry which is preliminary data.</text>
</comment>
<protein>
    <submittedName>
        <fullName evidence="1">Uncharacterized protein</fullName>
    </submittedName>
</protein>
<reference evidence="1 2" key="1">
    <citation type="journal article" date="2018" name="Front. Plant Sci.">
        <title>Red Clover (Trifolium pratense) and Zigzag Clover (T. medium) - A Picture of Genomic Similarities and Differences.</title>
        <authorList>
            <person name="Dluhosova J."/>
            <person name="Istvanek J."/>
            <person name="Nedelnik J."/>
            <person name="Repkova J."/>
        </authorList>
    </citation>
    <scope>NUCLEOTIDE SEQUENCE [LARGE SCALE GENOMIC DNA]</scope>
    <source>
        <strain evidence="2">cv. 10/8</strain>
        <tissue evidence="1">Leaf</tissue>
    </source>
</reference>
<dbReference type="EMBL" id="LXQA010188005">
    <property type="protein sequence ID" value="MCI31548.1"/>
    <property type="molecule type" value="Genomic_DNA"/>
</dbReference>
<proteinExistence type="predicted"/>
<dbReference type="Proteomes" id="UP000265520">
    <property type="component" value="Unassembled WGS sequence"/>
</dbReference>
<evidence type="ECO:0000313" key="1">
    <source>
        <dbReference type="EMBL" id="MCI31548.1"/>
    </source>
</evidence>
<evidence type="ECO:0000313" key="2">
    <source>
        <dbReference type="Proteomes" id="UP000265520"/>
    </source>
</evidence>
<sequence length="52" mass="5678">MNEAKDIHDSIRSVGVRQDVIEDKQEKELGEGAHIISKGPQGFVGCAILEVM</sequence>
<dbReference type="AlphaFoldDB" id="A0A392R4L6"/>
<organism evidence="1 2">
    <name type="scientific">Trifolium medium</name>
    <dbReference type="NCBI Taxonomy" id="97028"/>
    <lineage>
        <taxon>Eukaryota</taxon>
        <taxon>Viridiplantae</taxon>
        <taxon>Streptophyta</taxon>
        <taxon>Embryophyta</taxon>
        <taxon>Tracheophyta</taxon>
        <taxon>Spermatophyta</taxon>
        <taxon>Magnoliopsida</taxon>
        <taxon>eudicotyledons</taxon>
        <taxon>Gunneridae</taxon>
        <taxon>Pentapetalae</taxon>
        <taxon>rosids</taxon>
        <taxon>fabids</taxon>
        <taxon>Fabales</taxon>
        <taxon>Fabaceae</taxon>
        <taxon>Papilionoideae</taxon>
        <taxon>50 kb inversion clade</taxon>
        <taxon>NPAAA clade</taxon>
        <taxon>Hologalegina</taxon>
        <taxon>IRL clade</taxon>
        <taxon>Trifolieae</taxon>
        <taxon>Trifolium</taxon>
    </lineage>
</organism>
<name>A0A392R4L6_9FABA</name>
<feature type="non-terminal residue" evidence="1">
    <location>
        <position position="52"/>
    </location>
</feature>